<dbReference type="InterPro" id="IPR011051">
    <property type="entry name" value="RmlC_Cupin_sf"/>
</dbReference>
<dbReference type="CDD" id="cd02209">
    <property type="entry name" value="cupin_XRE_C"/>
    <property type="match status" value="1"/>
</dbReference>
<feature type="domain" description="HTH cro/C1-type" evidence="2">
    <location>
        <begin position="20"/>
        <end position="74"/>
    </location>
</feature>
<keyword evidence="4" id="KW-1185">Reference proteome</keyword>
<proteinExistence type="predicted"/>
<dbReference type="PANTHER" id="PTHR46797:SF10">
    <property type="entry name" value="BLR1115 PROTEIN"/>
    <property type="match status" value="1"/>
</dbReference>
<dbReference type="InterPro" id="IPR050807">
    <property type="entry name" value="TransReg_Diox_bact_type"/>
</dbReference>
<dbReference type="Proteomes" id="UP001262410">
    <property type="component" value="Unassembled WGS sequence"/>
</dbReference>
<sequence>MRNEIAIVAEPVDARLAARLAALRAEQGWSLDVLAERSGVSRATLSRLERGETSPTASLLGRLCTAYGRTMSGLIAEIETEPAQLLRRAEQTGWTDPETGFARRSVSPPAAGLRGELVEGTLPAGAVVSYDTPPIHGIEQHVWMLEGTLELMVDDVVHRLGPGDCLRYRLFGPTRFACPGPRPAHYLIALCKP</sequence>
<dbReference type="SUPFAM" id="SSF51182">
    <property type="entry name" value="RmlC-like cupins"/>
    <property type="match status" value="1"/>
</dbReference>
<evidence type="ECO:0000259" key="2">
    <source>
        <dbReference type="PROSITE" id="PS50943"/>
    </source>
</evidence>
<dbReference type="PROSITE" id="PS50943">
    <property type="entry name" value="HTH_CROC1"/>
    <property type="match status" value="1"/>
</dbReference>
<organism evidence="3 4">
    <name type="scientific">Inquilinus ginsengisoli</name>
    <dbReference type="NCBI Taxonomy" id="363840"/>
    <lineage>
        <taxon>Bacteria</taxon>
        <taxon>Pseudomonadati</taxon>
        <taxon>Pseudomonadota</taxon>
        <taxon>Alphaproteobacteria</taxon>
        <taxon>Rhodospirillales</taxon>
        <taxon>Rhodospirillaceae</taxon>
        <taxon>Inquilinus</taxon>
    </lineage>
</organism>
<comment type="caution">
    <text evidence="3">The sequence shown here is derived from an EMBL/GenBank/DDBJ whole genome shotgun (WGS) entry which is preliminary data.</text>
</comment>
<dbReference type="SMART" id="SM00530">
    <property type="entry name" value="HTH_XRE"/>
    <property type="match status" value="1"/>
</dbReference>
<dbReference type="Pfam" id="PF01381">
    <property type="entry name" value="HTH_3"/>
    <property type="match status" value="1"/>
</dbReference>
<dbReference type="CDD" id="cd00093">
    <property type="entry name" value="HTH_XRE"/>
    <property type="match status" value="1"/>
</dbReference>
<reference evidence="3 4" key="1">
    <citation type="submission" date="2023-07" db="EMBL/GenBank/DDBJ databases">
        <title>Sorghum-associated microbial communities from plants grown in Nebraska, USA.</title>
        <authorList>
            <person name="Schachtman D."/>
        </authorList>
    </citation>
    <scope>NUCLEOTIDE SEQUENCE [LARGE SCALE GENOMIC DNA]</scope>
    <source>
        <strain evidence="3 4">584</strain>
    </source>
</reference>
<dbReference type="Gene3D" id="2.60.120.10">
    <property type="entry name" value="Jelly Rolls"/>
    <property type="match status" value="1"/>
</dbReference>
<evidence type="ECO:0000313" key="3">
    <source>
        <dbReference type="EMBL" id="MDR6289903.1"/>
    </source>
</evidence>
<dbReference type="Gene3D" id="1.10.260.40">
    <property type="entry name" value="lambda repressor-like DNA-binding domains"/>
    <property type="match status" value="1"/>
</dbReference>
<dbReference type="EMBL" id="JAVDPW010000004">
    <property type="protein sequence ID" value="MDR6289903.1"/>
    <property type="molecule type" value="Genomic_DNA"/>
</dbReference>
<dbReference type="SUPFAM" id="SSF47413">
    <property type="entry name" value="lambda repressor-like DNA-binding domains"/>
    <property type="match status" value="1"/>
</dbReference>
<name>A0ABU1JMR3_9PROT</name>
<protein>
    <submittedName>
        <fullName evidence="3">Transcriptional regulator with XRE-family HTH domain</fullName>
    </submittedName>
</protein>
<evidence type="ECO:0000256" key="1">
    <source>
        <dbReference type="ARBA" id="ARBA00023125"/>
    </source>
</evidence>
<dbReference type="RefSeq" id="WP_309794264.1">
    <property type="nucleotide sequence ID" value="NZ_JAVDPW010000004.1"/>
</dbReference>
<dbReference type="PANTHER" id="PTHR46797">
    <property type="entry name" value="HTH-TYPE TRANSCRIPTIONAL REGULATOR"/>
    <property type="match status" value="1"/>
</dbReference>
<dbReference type="InterPro" id="IPR014710">
    <property type="entry name" value="RmlC-like_jellyroll"/>
</dbReference>
<gene>
    <name evidence="3" type="ORF">E9232_002424</name>
</gene>
<keyword evidence="1" id="KW-0238">DNA-binding</keyword>
<evidence type="ECO:0000313" key="4">
    <source>
        <dbReference type="Proteomes" id="UP001262410"/>
    </source>
</evidence>
<dbReference type="InterPro" id="IPR010982">
    <property type="entry name" value="Lambda_DNA-bd_dom_sf"/>
</dbReference>
<dbReference type="InterPro" id="IPR001387">
    <property type="entry name" value="Cro/C1-type_HTH"/>
</dbReference>
<accession>A0ABU1JMR3</accession>